<reference evidence="1 2" key="1">
    <citation type="submission" date="2016-10" db="EMBL/GenBank/DDBJ databases">
        <title>Genome sequence of Streptomyces sp. MUSC 1.</title>
        <authorList>
            <person name="Lee L.-H."/>
            <person name="Ser H.-L."/>
            <person name="Law J.W.-F."/>
        </authorList>
    </citation>
    <scope>NUCLEOTIDE SEQUENCE [LARGE SCALE GENOMIC DNA]</scope>
    <source>
        <strain evidence="1 2">MUSC 1</strain>
    </source>
</reference>
<comment type="caution">
    <text evidence="1">The sequence shown here is derived from an EMBL/GenBank/DDBJ whole genome shotgun (WGS) entry which is preliminary data.</text>
</comment>
<sequence>MRATFKRAFSRFLDPFCLRDSSRLARLSCFSARRRNRGESITRPSERTAKCVRPRSMPTVWSVSGMRAASAAGSVSMTKEAKYRPAASLITVTEEGMVGKVRDHLTRTAPIFGRFSRLLSVIDQRALAVNRIDCRLSLRDLNRGAPLVAPLRSPLREWKKLR</sequence>
<evidence type="ECO:0000313" key="2">
    <source>
        <dbReference type="Proteomes" id="UP000179642"/>
    </source>
</evidence>
<dbReference type="Proteomes" id="UP000179642">
    <property type="component" value="Unassembled WGS sequence"/>
</dbReference>
<gene>
    <name evidence="1" type="ORF">BIV23_17415</name>
</gene>
<organism evidence="1 2">
    <name type="scientific">Streptomyces monashensis</name>
    <dbReference type="NCBI Taxonomy" id="1678012"/>
    <lineage>
        <taxon>Bacteria</taxon>
        <taxon>Bacillati</taxon>
        <taxon>Actinomycetota</taxon>
        <taxon>Actinomycetes</taxon>
        <taxon>Kitasatosporales</taxon>
        <taxon>Streptomycetaceae</taxon>
        <taxon>Streptomyces</taxon>
    </lineage>
</organism>
<evidence type="ECO:0000313" key="1">
    <source>
        <dbReference type="EMBL" id="OIK04530.1"/>
    </source>
</evidence>
<dbReference type="EMBL" id="MLYO01000027">
    <property type="protein sequence ID" value="OIK04530.1"/>
    <property type="molecule type" value="Genomic_DNA"/>
</dbReference>
<proteinExistence type="predicted"/>
<name>A0A1S2QEH7_9ACTN</name>
<protein>
    <submittedName>
        <fullName evidence="1">Uncharacterized protein</fullName>
    </submittedName>
</protein>
<keyword evidence="2" id="KW-1185">Reference proteome</keyword>
<accession>A0A1S2QEH7</accession>
<dbReference type="AlphaFoldDB" id="A0A1S2QEH7"/>